<dbReference type="PANTHER" id="PTHR30136">
    <property type="entry name" value="HELIX-TURN-HELIX TRANSCRIPTIONAL REGULATOR, ICLR FAMILY"/>
    <property type="match status" value="1"/>
</dbReference>
<dbReference type="Gene3D" id="1.10.10.10">
    <property type="entry name" value="Winged helix-like DNA-binding domain superfamily/Winged helix DNA-binding domain"/>
    <property type="match status" value="1"/>
</dbReference>
<comment type="caution">
    <text evidence="6">The sequence shown here is derived from an EMBL/GenBank/DDBJ whole genome shotgun (WGS) entry which is preliminary data.</text>
</comment>
<dbReference type="GO" id="GO:0045892">
    <property type="term" value="P:negative regulation of DNA-templated transcription"/>
    <property type="evidence" value="ECO:0007669"/>
    <property type="project" value="TreeGrafter"/>
</dbReference>
<dbReference type="PROSITE" id="PS51077">
    <property type="entry name" value="HTH_ICLR"/>
    <property type="match status" value="1"/>
</dbReference>
<dbReference type="InterPro" id="IPR014757">
    <property type="entry name" value="Tscrpt_reg_IclR_C"/>
</dbReference>
<keyword evidence="1" id="KW-0805">Transcription regulation</keyword>
<keyword evidence="3" id="KW-0804">Transcription</keyword>
<dbReference type="PROSITE" id="PS51078">
    <property type="entry name" value="ICLR_ED"/>
    <property type="match status" value="1"/>
</dbReference>
<dbReference type="InterPro" id="IPR005471">
    <property type="entry name" value="Tscrpt_reg_IclR_N"/>
</dbReference>
<evidence type="ECO:0000259" key="5">
    <source>
        <dbReference type="PROSITE" id="PS51078"/>
    </source>
</evidence>
<reference evidence="6 7" key="1">
    <citation type="submission" date="2014-07" db="EMBL/GenBank/DDBJ databases">
        <title>Draft genome sequence of Thalassospira profundimaris S25-3-2.</title>
        <authorList>
            <person name="Lai Q."/>
            <person name="Shao Z."/>
        </authorList>
    </citation>
    <scope>NUCLEOTIDE SEQUENCE [LARGE SCALE GENOMIC DNA]</scope>
    <source>
        <strain evidence="6 7">S25-3-2</strain>
    </source>
</reference>
<proteinExistence type="predicted"/>
<organism evidence="6 7">
    <name type="scientific">Thalassospira profundimaris</name>
    <dbReference type="NCBI Taxonomy" id="502049"/>
    <lineage>
        <taxon>Bacteria</taxon>
        <taxon>Pseudomonadati</taxon>
        <taxon>Pseudomonadota</taxon>
        <taxon>Alphaproteobacteria</taxon>
        <taxon>Rhodospirillales</taxon>
        <taxon>Thalassospiraceae</taxon>
        <taxon>Thalassospira</taxon>
    </lineage>
</organism>
<protein>
    <recommendedName>
        <fullName evidence="8">IclR family transcriptional regulator</fullName>
    </recommendedName>
</protein>
<dbReference type="InterPro" id="IPR036390">
    <property type="entry name" value="WH_DNA-bd_sf"/>
</dbReference>
<dbReference type="PANTHER" id="PTHR30136:SF35">
    <property type="entry name" value="HTH-TYPE TRANSCRIPTIONAL REGULATOR RV1719"/>
    <property type="match status" value="1"/>
</dbReference>
<name>A0A367WFD5_9PROT</name>
<evidence type="ECO:0000313" key="7">
    <source>
        <dbReference type="Proteomes" id="UP000252517"/>
    </source>
</evidence>
<sequence length="268" mass="28910">MSGPAVTEKRTDFGVPPITRAVRLLRAIANGERAENMSATARALGINRTTLMRILATLEEERFIEKHPDGHGYRIGLGLVAIAAMGSPTKDLTDLAPPIVRKLAQDLGLSAHLGVLDKSNVIYLMRERPNTPLASNIQPGSHIPAYATTLGRAILATWNPKDVQALFEGVAFESFTDATPNSLPKLLEALDRDRKSGISSSEGYYLPGVWSLGTAVRDQSGTAIAALNVTGTPQHFTEPDERREEIAAVLKQAAKDLSERLGYFAPTS</sequence>
<dbReference type="SUPFAM" id="SSF46785">
    <property type="entry name" value="Winged helix' DNA-binding domain"/>
    <property type="match status" value="1"/>
</dbReference>
<gene>
    <name evidence="6" type="ORF">TH25_24905</name>
</gene>
<dbReference type="SMART" id="SM00346">
    <property type="entry name" value="HTH_ICLR"/>
    <property type="match status" value="1"/>
</dbReference>
<dbReference type="InterPro" id="IPR050707">
    <property type="entry name" value="HTH_MetabolicPath_Reg"/>
</dbReference>
<dbReference type="Pfam" id="PF01614">
    <property type="entry name" value="IclR_C"/>
    <property type="match status" value="1"/>
</dbReference>
<dbReference type="EMBL" id="JPWH01000044">
    <property type="protein sequence ID" value="RCK40174.1"/>
    <property type="molecule type" value="Genomic_DNA"/>
</dbReference>
<dbReference type="Pfam" id="PF09339">
    <property type="entry name" value="HTH_IclR"/>
    <property type="match status" value="1"/>
</dbReference>
<evidence type="ECO:0000313" key="6">
    <source>
        <dbReference type="EMBL" id="RCK40174.1"/>
    </source>
</evidence>
<feature type="domain" description="HTH iclR-type" evidence="4">
    <location>
        <begin position="15"/>
        <end position="77"/>
    </location>
</feature>
<keyword evidence="2" id="KW-0238">DNA-binding</keyword>
<dbReference type="InterPro" id="IPR029016">
    <property type="entry name" value="GAF-like_dom_sf"/>
</dbReference>
<dbReference type="SUPFAM" id="SSF55781">
    <property type="entry name" value="GAF domain-like"/>
    <property type="match status" value="1"/>
</dbReference>
<dbReference type="AlphaFoldDB" id="A0A367WFD5"/>
<evidence type="ECO:0000256" key="1">
    <source>
        <dbReference type="ARBA" id="ARBA00023015"/>
    </source>
</evidence>
<accession>A0A367WFD5</accession>
<dbReference type="Gene3D" id="3.30.450.40">
    <property type="match status" value="1"/>
</dbReference>
<dbReference type="GO" id="GO:0003677">
    <property type="term" value="F:DNA binding"/>
    <property type="evidence" value="ECO:0007669"/>
    <property type="project" value="UniProtKB-KW"/>
</dbReference>
<dbReference type="InterPro" id="IPR036388">
    <property type="entry name" value="WH-like_DNA-bd_sf"/>
</dbReference>
<evidence type="ECO:0000259" key="4">
    <source>
        <dbReference type="PROSITE" id="PS51077"/>
    </source>
</evidence>
<evidence type="ECO:0000256" key="3">
    <source>
        <dbReference type="ARBA" id="ARBA00023163"/>
    </source>
</evidence>
<evidence type="ECO:0008006" key="8">
    <source>
        <dbReference type="Google" id="ProtNLM"/>
    </source>
</evidence>
<dbReference type="GO" id="GO:0003700">
    <property type="term" value="F:DNA-binding transcription factor activity"/>
    <property type="evidence" value="ECO:0007669"/>
    <property type="project" value="TreeGrafter"/>
</dbReference>
<dbReference type="Proteomes" id="UP000252517">
    <property type="component" value="Unassembled WGS sequence"/>
</dbReference>
<evidence type="ECO:0000256" key="2">
    <source>
        <dbReference type="ARBA" id="ARBA00023125"/>
    </source>
</evidence>
<feature type="domain" description="IclR-ED" evidence="5">
    <location>
        <begin position="78"/>
        <end position="263"/>
    </location>
</feature>